<comment type="function">
    <text evidence="2">Functions as an E3 ubiquitin ligase.</text>
</comment>
<dbReference type="SMART" id="SM00504">
    <property type="entry name" value="Ubox"/>
    <property type="match status" value="1"/>
</dbReference>
<evidence type="ECO:0000256" key="1">
    <source>
        <dbReference type="ARBA" id="ARBA00000900"/>
    </source>
</evidence>
<accession>A0ABD3B6I9</accession>
<dbReference type="Gene3D" id="3.30.40.10">
    <property type="entry name" value="Zinc/RING finger domain, C3HC4 (zinc finger)"/>
    <property type="match status" value="1"/>
</dbReference>
<dbReference type="PANTHER" id="PTHR23315:SF353">
    <property type="entry name" value="RING-TYPE E3 UBIQUITIN TRANSFERASE"/>
    <property type="match status" value="1"/>
</dbReference>
<keyword evidence="7" id="KW-0833">Ubl conjugation pathway</keyword>
<dbReference type="SMART" id="SM00185">
    <property type="entry name" value="ARM"/>
    <property type="match status" value="5"/>
</dbReference>
<dbReference type="GO" id="GO:0061630">
    <property type="term" value="F:ubiquitin protein ligase activity"/>
    <property type="evidence" value="ECO:0007669"/>
    <property type="project" value="UniProtKB-EC"/>
</dbReference>
<dbReference type="InterPro" id="IPR016024">
    <property type="entry name" value="ARM-type_fold"/>
</dbReference>
<dbReference type="Gene3D" id="1.20.930.20">
    <property type="entry name" value="Adaptor protein Cbl, N-terminal domain"/>
    <property type="match status" value="1"/>
</dbReference>
<protein>
    <recommendedName>
        <fullName evidence="4">RING-type E3 ubiquitin transferase</fullName>
        <ecNumber evidence="4">2.3.2.27</ecNumber>
    </recommendedName>
</protein>
<dbReference type="SUPFAM" id="SSF48371">
    <property type="entry name" value="ARM repeat"/>
    <property type="match status" value="1"/>
</dbReference>
<dbReference type="InterPro" id="IPR045210">
    <property type="entry name" value="RING-Ubox_PUB"/>
</dbReference>
<dbReference type="EC" id="2.3.2.27" evidence="4"/>
<organism evidence="10 11">
    <name type="scientific">Cinchona calisaya</name>
    <dbReference type="NCBI Taxonomy" id="153742"/>
    <lineage>
        <taxon>Eukaryota</taxon>
        <taxon>Viridiplantae</taxon>
        <taxon>Streptophyta</taxon>
        <taxon>Embryophyta</taxon>
        <taxon>Tracheophyta</taxon>
        <taxon>Spermatophyta</taxon>
        <taxon>Magnoliopsida</taxon>
        <taxon>eudicotyledons</taxon>
        <taxon>Gunneridae</taxon>
        <taxon>Pentapetalae</taxon>
        <taxon>asterids</taxon>
        <taxon>lamiids</taxon>
        <taxon>Gentianales</taxon>
        <taxon>Rubiaceae</taxon>
        <taxon>Cinchonoideae</taxon>
        <taxon>Cinchoneae</taxon>
        <taxon>Cinchona</taxon>
    </lineage>
</organism>
<dbReference type="FunFam" id="1.25.10.10:FF:000082">
    <property type="entry name" value="RING-type E3 ubiquitin transferase"/>
    <property type="match status" value="1"/>
</dbReference>
<dbReference type="Pfam" id="PF25598">
    <property type="entry name" value="ARM_PUB"/>
    <property type="match status" value="1"/>
</dbReference>
<dbReference type="AlphaFoldDB" id="A0ABD3B6I9"/>
<evidence type="ECO:0000256" key="8">
    <source>
        <dbReference type="PROSITE-ProRule" id="PRU00259"/>
    </source>
</evidence>
<keyword evidence="6" id="KW-0677">Repeat</keyword>
<comment type="catalytic activity">
    <reaction evidence="1">
        <text>S-ubiquitinyl-[E2 ubiquitin-conjugating enzyme]-L-cysteine + [acceptor protein]-L-lysine = [E2 ubiquitin-conjugating enzyme]-L-cysteine + N(6)-ubiquitinyl-[acceptor protein]-L-lysine.</text>
        <dbReference type="EC" id="2.3.2.27"/>
    </reaction>
</comment>
<evidence type="ECO:0000256" key="7">
    <source>
        <dbReference type="ARBA" id="ARBA00022786"/>
    </source>
</evidence>
<evidence type="ECO:0000256" key="5">
    <source>
        <dbReference type="ARBA" id="ARBA00022679"/>
    </source>
</evidence>
<evidence type="ECO:0000256" key="4">
    <source>
        <dbReference type="ARBA" id="ARBA00012483"/>
    </source>
</evidence>
<dbReference type="InterPro" id="IPR057623">
    <property type="entry name" value="PUB12-19-like_N"/>
</dbReference>
<dbReference type="InterPro" id="IPR011989">
    <property type="entry name" value="ARM-like"/>
</dbReference>
<dbReference type="FunFam" id="3.30.40.10:FF:000442">
    <property type="entry name" value="RING-type E3 ubiquitin transferase"/>
    <property type="match status" value="1"/>
</dbReference>
<dbReference type="Proteomes" id="UP001630127">
    <property type="component" value="Unassembled WGS sequence"/>
</dbReference>
<dbReference type="FunFam" id="1.20.930.20:FF:000002">
    <property type="entry name" value="RING-type E3 ubiquitin transferase"/>
    <property type="match status" value="1"/>
</dbReference>
<evidence type="ECO:0000259" key="9">
    <source>
        <dbReference type="PROSITE" id="PS51698"/>
    </source>
</evidence>
<dbReference type="InterPro" id="IPR036537">
    <property type="entry name" value="Adaptor_Cbl_N_dom_sf"/>
</dbReference>
<keyword evidence="11" id="KW-1185">Reference proteome</keyword>
<dbReference type="InterPro" id="IPR058678">
    <property type="entry name" value="ARM_PUB"/>
</dbReference>
<evidence type="ECO:0000313" key="10">
    <source>
        <dbReference type="EMBL" id="KAL3539144.1"/>
    </source>
</evidence>
<feature type="domain" description="U-box" evidence="9">
    <location>
        <begin position="270"/>
        <end position="344"/>
    </location>
</feature>
<dbReference type="InterPro" id="IPR013083">
    <property type="entry name" value="Znf_RING/FYVE/PHD"/>
</dbReference>
<dbReference type="Pfam" id="PF04564">
    <property type="entry name" value="U-box"/>
    <property type="match status" value="1"/>
</dbReference>
<dbReference type="SUPFAM" id="SSF57850">
    <property type="entry name" value="RING/U-box"/>
    <property type="match status" value="1"/>
</dbReference>
<name>A0ABD3B6I9_9GENT</name>
<dbReference type="PROSITE" id="PS51698">
    <property type="entry name" value="U_BOX"/>
    <property type="match status" value="1"/>
</dbReference>
<dbReference type="InterPro" id="IPR000225">
    <property type="entry name" value="Armadillo"/>
</dbReference>
<keyword evidence="5" id="KW-0808">Transferase</keyword>
<evidence type="ECO:0000256" key="2">
    <source>
        <dbReference type="ARBA" id="ARBA00003861"/>
    </source>
</evidence>
<feature type="repeat" description="ARM" evidence="8">
    <location>
        <begin position="405"/>
        <end position="447"/>
    </location>
</feature>
<proteinExistence type="predicted"/>
<dbReference type="InterPro" id="IPR003613">
    <property type="entry name" value="Ubox_domain"/>
</dbReference>
<evidence type="ECO:0000313" key="11">
    <source>
        <dbReference type="Proteomes" id="UP001630127"/>
    </source>
</evidence>
<reference evidence="10 11" key="1">
    <citation type="submission" date="2024-11" db="EMBL/GenBank/DDBJ databases">
        <title>A near-complete genome assembly of Cinchona calisaya.</title>
        <authorList>
            <person name="Lian D.C."/>
            <person name="Zhao X.W."/>
            <person name="Wei L."/>
        </authorList>
    </citation>
    <scope>NUCLEOTIDE SEQUENCE [LARGE SCALE GENOMIC DNA]</scope>
    <source>
        <tissue evidence="10">Nenye</tissue>
    </source>
</reference>
<feature type="repeat" description="ARM" evidence="8">
    <location>
        <begin position="487"/>
        <end position="529"/>
    </location>
</feature>
<dbReference type="PANTHER" id="PTHR23315">
    <property type="entry name" value="U BOX DOMAIN-CONTAINING"/>
    <property type="match status" value="1"/>
</dbReference>
<dbReference type="PROSITE" id="PS50176">
    <property type="entry name" value="ARM_REPEAT"/>
    <property type="match status" value="2"/>
</dbReference>
<evidence type="ECO:0000256" key="3">
    <source>
        <dbReference type="ARBA" id="ARBA00004906"/>
    </source>
</evidence>
<sequence length="645" mass="72406">MGFWALMEGRDGRGTTTGTGEKGRMNVVSELLQVMEKVGSFMNFRRTQRKECLNLVRRLKLLVPFLEEIRELSSSNYSDDSDKAFNFLLKFKKALLSAKKLLSHCNYGSKIYLALENEAIMSRFHVVYDKLKRVLDDVPYEDLGVSDDVKEQVELMRMQLQRAKSRTETQDIELAMDMMIVFSKNDDRKADDVIIERLAKKLEIHTIPDLRSETMAVKKLLKDNRSQSAESIQQIVDLLGKFKQIAGIEGTCVLDFTVSSRCLGRCQSLLMPNEFLCPITLEIMTDPVIVATGQTYERESIKKWLNSNHRTCPKTGQTLRHLTMVSNFALRSLIQQWCERNNFDLPRKNSNEDFESSSIALVEEIAVLVQNLSSPQLDVQSDAVVKIRMLSKENPDNRILISNCGGIPPLVRLLSYPDLKIQEHSVTAILNLSLDEANKRHIAREGGIPTVIDILKYGTNEARENSAAALLSLSMLDENKVMVGCLDGIPPLVDLLQTGTTRGRKDAATALFNLTLNQANKTRAIKAGIMPALLNLLTERGISMVDEALSILFLLASHPEGRNEIGQLSVIQTLVEIIREGTCKNKECATAVLLELCLKNTSLMLGALQYGVYEHLVELTRCGTNRGQRKATSLLQLMIKCEQIP</sequence>
<dbReference type="Pfam" id="PF25368">
    <property type="entry name" value="PUB10_N"/>
    <property type="match status" value="1"/>
</dbReference>
<gene>
    <name evidence="10" type="ORF">ACH5RR_002510</name>
</gene>
<dbReference type="Gene3D" id="1.25.10.10">
    <property type="entry name" value="Leucine-rich Repeat Variant"/>
    <property type="match status" value="1"/>
</dbReference>
<comment type="pathway">
    <text evidence="3">Protein modification; protein ubiquitination.</text>
</comment>
<dbReference type="CDD" id="cd16664">
    <property type="entry name" value="RING-Ubox_PUB"/>
    <property type="match status" value="1"/>
</dbReference>
<comment type="caution">
    <text evidence="10">The sequence shown here is derived from an EMBL/GenBank/DDBJ whole genome shotgun (WGS) entry which is preliminary data.</text>
</comment>
<dbReference type="EMBL" id="JBJUIK010000001">
    <property type="protein sequence ID" value="KAL3539144.1"/>
    <property type="molecule type" value="Genomic_DNA"/>
</dbReference>
<dbReference type="GO" id="GO:0016567">
    <property type="term" value="P:protein ubiquitination"/>
    <property type="evidence" value="ECO:0007669"/>
    <property type="project" value="UniProtKB-ARBA"/>
</dbReference>
<evidence type="ECO:0000256" key="6">
    <source>
        <dbReference type="ARBA" id="ARBA00022737"/>
    </source>
</evidence>